<sequence>MDEYVIVIGVIGGCFLVAVFVVGSTLLKDRNGRTSKSLSPKRRYALAPVTSYDLKRQSAPIIRQTDDKSRSLAKSECLKLYSDDYRSDADVHVLNFEALSLEDKNDHTGFEKKAESLLNEAWNIQGEPDAIFAKAFGVSIRRKDLLSLRPFEWLNDEVINFYMSLICERSRRKPSLPSAYAFNTFFYPTLVKKGYANVKEWTKKVDIFSYDLLFIPIHLINHWCLVVVDLRQKCAMFYDSYMNDDGGCLKTIMEYLTLEMKQKKGQDLDVNQWNVFCRKNIPQQFNGSDCGVFCSKFADYTARRARIDFDHSRMTYFRKRMVYEICNQKIDE</sequence>
<dbReference type="InterPro" id="IPR038765">
    <property type="entry name" value="Papain-like_cys_pep_sf"/>
</dbReference>
<dbReference type="Proteomes" id="UP001201812">
    <property type="component" value="Unassembled WGS sequence"/>
</dbReference>
<comment type="caution">
    <text evidence="7">The sequence shown here is derived from an EMBL/GenBank/DDBJ whole genome shotgun (WGS) entry which is preliminary data.</text>
</comment>
<evidence type="ECO:0000313" key="8">
    <source>
        <dbReference type="Proteomes" id="UP001201812"/>
    </source>
</evidence>
<dbReference type="FunFam" id="3.40.395.10:FF:000001">
    <property type="entry name" value="Sentrin-specific protease 1"/>
    <property type="match status" value="1"/>
</dbReference>
<dbReference type="EMBL" id="JAKKPZ010000091">
    <property type="protein sequence ID" value="KAI1702900.1"/>
    <property type="molecule type" value="Genomic_DNA"/>
</dbReference>
<dbReference type="Gene3D" id="3.40.395.10">
    <property type="entry name" value="Adenoviral Proteinase, Chain A"/>
    <property type="match status" value="1"/>
</dbReference>
<dbReference type="GO" id="GO:0060255">
    <property type="term" value="P:regulation of macromolecule metabolic process"/>
    <property type="evidence" value="ECO:0007669"/>
    <property type="project" value="UniProtKB-ARBA"/>
</dbReference>
<keyword evidence="5" id="KW-0812">Transmembrane</keyword>
<dbReference type="SUPFAM" id="SSF54001">
    <property type="entry name" value="Cysteine proteinases"/>
    <property type="match status" value="1"/>
</dbReference>
<evidence type="ECO:0000313" key="7">
    <source>
        <dbReference type="EMBL" id="KAI1702900.1"/>
    </source>
</evidence>
<keyword evidence="5" id="KW-1133">Transmembrane helix</keyword>
<dbReference type="GO" id="GO:0005634">
    <property type="term" value="C:nucleus"/>
    <property type="evidence" value="ECO:0007669"/>
    <property type="project" value="TreeGrafter"/>
</dbReference>
<evidence type="ECO:0000256" key="3">
    <source>
        <dbReference type="ARBA" id="ARBA00022801"/>
    </source>
</evidence>
<evidence type="ECO:0000256" key="4">
    <source>
        <dbReference type="ARBA" id="ARBA00022807"/>
    </source>
</evidence>
<dbReference type="GO" id="GO:0016926">
    <property type="term" value="P:protein desumoylation"/>
    <property type="evidence" value="ECO:0007669"/>
    <property type="project" value="TreeGrafter"/>
</dbReference>
<accession>A0AAD4MSM0</accession>
<dbReference type="PROSITE" id="PS50600">
    <property type="entry name" value="ULP_PROTEASE"/>
    <property type="match status" value="1"/>
</dbReference>
<evidence type="ECO:0000259" key="6">
    <source>
        <dbReference type="PROSITE" id="PS50600"/>
    </source>
</evidence>
<keyword evidence="8" id="KW-1185">Reference proteome</keyword>
<dbReference type="AlphaFoldDB" id="A0AAD4MSM0"/>
<dbReference type="PANTHER" id="PTHR12606:SF141">
    <property type="entry name" value="GH15225P-RELATED"/>
    <property type="match status" value="1"/>
</dbReference>
<dbReference type="GO" id="GO:0006508">
    <property type="term" value="P:proteolysis"/>
    <property type="evidence" value="ECO:0007669"/>
    <property type="project" value="UniProtKB-KW"/>
</dbReference>
<evidence type="ECO:0000256" key="1">
    <source>
        <dbReference type="ARBA" id="ARBA00005234"/>
    </source>
</evidence>
<keyword evidence="3" id="KW-0378">Hydrolase</keyword>
<dbReference type="GO" id="GO:0080090">
    <property type="term" value="P:regulation of primary metabolic process"/>
    <property type="evidence" value="ECO:0007669"/>
    <property type="project" value="UniProtKB-ARBA"/>
</dbReference>
<keyword evidence="4" id="KW-0788">Thiol protease</keyword>
<dbReference type="Pfam" id="PF02902">
    <property type="entry name" value="Peptidase_C48"/>
    <property type="match status" value="1"/>
</dbReference>
<keyword evidence="5" id="KW-0472">Membrane</keyword>
<reference evidence="7" key="1">
    <citation type="submission" date="2022-01" db="EMBL/GenBank/DDBJ databases">
        <title>Genome Sequence Resource for Two Populations of Ditylenchus destructor, the Migratory Endoparasitic Phytonematode.</title>
        <authorList>
            <person name="Zhang H."/>
            <person name="Lin R."/>
            <person name="Xie B."/>
        </authorList>
    </citation>
    <scope>NUCLEOTIDE SEQUENCE</scope>
    <source>
        <strain evidence="7">BazhouSP</strain>
    </source>
</reference>
<organism evidence="7 8">
    <name type="scientific">Ditylenchus destructor</name>
    <dbReference type="NCBI Taxonomy" id="166010"/>
    <lineage>
        <taxon>Eukaryota</taxon>
        <taxon>Metazoa</taxon>
        <taxon>Ecdysozoa</taxon>
        <taxon>Nematoda</taxon>
        <taxon>Chromadorea</taxon>
        <taxon>Rhabditida</taxon>
        <taxon>Tylenchina</taxon>
        <taxon>Tylenchomorpha</taxon>
        <taxon>Sphaerularioidea</taxon>
        <taxon>Anguinidae</taxon>
        <taxon>Anguininae</taxon>
        <taxon>Ditylenchus</taxon>
    </lineage>
</organism>
<feature type="transmembrane region" description="Helical" evidence="5">
    <location>
        <begin position="6"/>
        <end position="27"/>
    </location>
</feature>
<evidence type="ECO:0000256" key="2">
    <source>
        <dbReference type="ARBA" id="ARBA00022670"/>
    </source>
</evidence>
<dbReference type="PANTHER" id="PTHR12606">
    <property type="entry name" value="SENTRIN/SUMO-SPECIFIC PROTEASE"/>
    <property type="match status" value="1"/>
</dbReference>
<dbReference type="GO" id="GO:0016929">
    <property type="term" value="F:deSUMOylase activity"/>
    <property type="evidence" value="ECO:0007669"/>
    <property type="project" value="TreeGrafter"/>
</dbReference>
<feature type="domain" description="Ubiquitin-like protease family profile" evidence="6">
    <location>
        <begin position="138"/>
        <end position="301"/>
    </location>
</feature>
<proteinExistence type="inferred from homology"/>
<name>A0AAD4MSM0_9BILA</name>
<evidence type="ECO:0000256" key="5">
    <source>
        <dbReference type="SAM" id="Phobius"/>
    </source>
</evidence>
<keyword evidence="2 7" id="KW-0645">Protease</keyword>
<protein>
    <submittedName>
        <fullName evidence="7">Sentrin-specific protease</fullName>
    </submittedName>
</protein>
<gene>
    <name evidence="7" type="ORF">DdX_15233</name>
</gene>
<comment type="similarity">
    <text evidence="1">Belongs to the peptidase C48 family.</text>
</comment>
<dbReference type="InterPro" id="IPR003653">
    <property type="entry name" value="Peptidase_C48_C"/>
</dbReference>